<dbReference type="Gene3D" id="2.40.50.100">
    <property type="match status" value="1"/>
</dbReference>
<dbReference type="Proteomes" id="UP000053237">
    <property type="component" value="Unassembled WGS sequence"/>
</dbReference>
<gene>
    <name evidence="1" type="ORF">BN9_107890</name>
</gene>
<reference evidence="1 2" key="1">
    <citation type="submission" date="2012-05" db="EMBL/GenBank/DDBJ databases">
        <title>Recombination and specialization in a pathogen metapopulation.</title>
        <authorList>
            <person name="Gardiner A."/>
            <person name="Kemen E."/>
            <person name="Schultz-Larsen T."/>
            <person name="MacLean D."/>
            <person name="Van Oosterhout C."/>
            <person name="Jones J.D.G."/>
        </authorList>
    </citation>
    <scope>NUCLEOTIDE SEQUENCE [LARGE SCALE GENOMIC DNA]</scope>
    <source>
        <strain evidence="1 2">Ac Nc2</strain>
    </source>
</reference>
<accession>A0A024FU70</accession>
<sequence length="49" mass="5611">MRHGTYFDNSKLIERVGGVVERVNQLISVKSIATRYFGEVRDIMVVRAV</sequence>
<dbReference type="OrthoDB" id="1650at2759"/>
<evidence type="ECO:0000313" key="2">
    <source>
        <dbReference type="Proteomes" id="UP000053237"/>
    </source>
</evidence>
<protein>
    <submittedName>
        <fullName evidence="1">Uncharacterized protein</fullName>
    </submittedName>
</protein>
<dbReference type="AlphaFoldDB" id="A0A024FU70"/>
<organism evidence="1 2">
    <name type="scientific">Albugo candida</name>
    <dbReference type="NCBI Taxonomy" id="65357"/>
    <lineage>
        <taxon>Eukaryota</taxon>
        <taxon>Sar</taxon>
        <taxon>Stramenopiles</taxon>
        <taxon>Oomycota</taxon>
        <taxon>Peronosporomycetes</taxon>
        <taxon>Albuginales</taxon>
        <taxon>Albuginaceae</taxon>
        <taxon>Albugo</taxon>
    </lineage>
</organism>
<dbReference type="STRING" id="65357.A0A024FU70"/>
<name>A0A024FU70_9STRA</name>
<evidence type="ECO:0000313" key="1">
    <source>
        <dbReference type="EMBL" id="CCI10566.1"/>
    </source>
</evidence>
<proteinExistence type="predicted"/>
<dbReference type="EMBL" id="CAIX01000300">
    <property type="protein sequence ID" value="CCI10566.1"/>
    <property type="molecule type" value="Genomic_DNA"/>
</dbReference>
<keyword evidence="2" id="KW-1185">Reference proteome</keyword>
<dbReference type="InParanoid" id="A0A024FU70"/>
<comment type="caution">
    <text evidence="1">The sequence shown here is derived from an EMBL/GenBank/DDBJ whole genome shotgun (WGS) entry which is preliminary data.</text>
</comment>